<dbReference type="AlphaFoldDB" id="A0A8W8L122"/>
<dbReference type="Gene3D" id="3.30.160.60">
    <property type="entry name" value="Classic Zinc Finger"/>
    <property type="match status" value="1"/>
</dbReference>
<keyword evidence="1" id="KW-0863">Zinc-finger</keyword>
<dbReference type="Gene3D" id="2.120.10.30">
    <property type="entry name" value="TolB, C-terminal domain"/>
    <property type="match status" value="1"/>
</dbReference>
<name>A0A8W8L122_MAGGI</name>
<evidence type="ECO:0000256" key="1">
    <source>
        <dbReference type="PROSITE-ProRule" id="PRU00024"/>
    </source>
</evidence>
<reference evidence="4" key="1">
    <citation type="submission" date="2022-08" db="UniProtKB">
        <authorList>
            <consortium name="EnsemblMetazoa"/>
        </authorList>
    </citation>
    <scope>IDENTIFICATION</scope>
    <source>
        <strain evidence="4">05x7-T-G4-1.051#20</strain>
    </source>
</reference>
<dbReference type="GO" id="GO:0008270">
    <property type="term" value="F:zinc ion binding"/>
    <property type="evidence" value="ECO:0007669"/>
    <property type="project" value="UniProtKB-KW"/>
</dbReference>
<dbReference type="CDD" id="cd19756">
    <property type="entry name" value="Bbox2"/>
    <property type="match status" value="1"/>
</dbReference>
<evidence type="ECO:0000313" key="5">
    <source>
        <dbReference type="Proteomes" id="UP000005408"/>
    </source>
</evidence>
<dbReference type="SUPFAM" id="SSF63829">
    <property type="entry name" value="Calcium-dependent phosphotriesterase"/>
    <property type="match status" value="1"/>
</dbReference>
<dbReference type="PANTHER" id="PTHR25462:SF291">
    <property type="entry name" value="E3 UBIQUITIN-PROTEIN LIGASE TRIM45"/>
    <property type="match status" value="1"/>
</dbReference>
<proteinExistence type="predicted"/>
<dbReference type="Proteomes" id="UP000005408">
    <property type="component" value="Unassembled WGS sequence"/>
</dbReference>
<protein>
    <recommendedName>
        <fullName evidence="3">B box-type domain-containing protein</fullName>
    </recommendedName>
</protein>
<organism evidence="4 5">
    <name type="scientific">Magallana gigas</name>
    <name type="common">Pacific oyster</name>
    <name type="synonym">Crassostrea gigas</name>
    <dbReference type="NCBI Taxonomy" id="29159"/>
    <lineage>
        <taxon>Eukaryota</taxon>
        <taxon>Metazoa</taxon>
        <taxon>Spiralia</taxon>
        <taxon>Lophotrochozoa</taxon>
        <taxon>Mollusca</taxon>
        <taxon>Bivalvia</taxon>
        <taxon>Autobranchia</taxon>
        <taxon>Pteriomorphia</taxon>
        <taxon>Ostreida</taxon>
        <taxon>Ostreoidea</taxon>
        <taxon>Ostreidae</taxon>
        <taxon>Magallana</taxon>
    </lineage>
</organism>
<keyword evidence="1" id="KW-0862">Zinc</keyword>
<evidence type="ECO:0000256" key="2">
    <source>
        <dbReference type="SAM" id="Coils"/>
    </source>
</evidence>
<feature type="coiled-coil region" evidence="2">
    <location>
        <begin position="132"/>
        <end position="159"/>
    </location>
</feature>
<dbReference type="InterPro" id="IPR000315">
    <property type="entry name" value="Znf_B-box"/>
</dbReference>
<keyword evidence="2" id="KW-0175">Coiled coil</keyword>
<dbReference type="SUPFAM" id="SSF57845">
    <property type="entry name" value="B-box zinc-binding domain"/>
    <property type="match status" value="1"/>
</dbReference>
<dbReference type="PROSITE" id="PS50119">
    <property type="entry name" value="ZF_BBOX"/>
    <property type="match status" value="1"/>
</dbReference>
<evidence type="ECO:0000259" key="3">
    <source>
        <dbReference type="PROSITE" id="PS50119"/>
    </source>
</evidence>
<dbReference type="InterPro" id="IPR011042">
    <property type="entry name" value="6-blade_b-propeller_TolB-like"/>
</dbReference>
<dbReference type="EnsemblMetazoa" id="G26179.3">
    <property type="protein sequence ID" value="G26179.3:cds"/>
    <property type="gene ID" value="G26179"/>
</dbReference>
<keyword evidence="1" id="KW-0479">Metal-binding</keyword>
<evidence type="ECO:0000313" key="4">
    <source>
        <dbReference type="EnsemblMetazoa" id="G26179.3:cds"/>
    </source>
</evidence>
<sequence length="466" mass="53319">MAEVSDAEDPDNVSAQHFIECELCCKTVSLHCTICKSDLCGQCVGIHINSMATQEHNIVSYRRRAFTPQLPLCSIHESEKCDLFCSKCNVPICVTCITLQHKAHPATKLEVQCNFKKKQIEDECKHLENDLCKNIMESIAHLQKNLEEVRKIYDKAQDAVFQKGTEWHKKVDKIVQEFSQQVTDMRNRDIALLEKRIEEIKGLLKALNVHRERVNKLTTTMKLKDVLDYELRDLKCMQFYRPYLSMPSYDLSEQQMKFMSMAFGSLRSNIPQHLKVFSSDIENLRNICSRVVLCQSIETHLDTICSLAPPIKSTVWVNAEEKTINLVDSGKVIKRIEAKSGTRPINLAMTRQENKNMDICASDPNKNQVVVTDKDGLLRWRYNGNLEKGKFKSFSPSFIAADSHSNLLVMDTDNDCVHLLDMNGIFITFITHPKIQGIGAMSMDTNDKLWIANYKGGQINVFKYLQ</sequence>
<dbReference type="PANTHER" id="PTHR25462">
    <property type="entry name" value="BONUS, ISOFORM C-RELATED"/>
    <property type="match status" value="1"/>
</dbReference>
<keyword evidence="5" id="KW-1185">Reference proteome</keyword>
<dbReference type="Pfam" id="PF00643">
    <property type="entry name" value="zf-B_box"/>
    <property type="match status" value="1"/>
</dbReference>
<feature type="domain" description="B box-type" evidence="3">
    <location>
        <begin position="68"/>
        <end position="109"/>
    </location>
</feature>
<accession>A0A8W8L122</accession>
<dbReference type="GO" id="GO:0061630">
    <property type="term" value="F:ubiquitin protein ligase activity"/>
    <property type="evidence" value="ECO:0007669"/>
    <property type="project" value="TreeGrafter"/>
</dbReference>
<dbReference type="SMART" id="SM00336">
    <property type="entry name" value="BBOX"/>
    <property type="match status" value="1"/>
</dbReference>
<dbReference type="InterPro" id="IPR047153">
    <property type="entry name" value="TRIM45/56/19-like"/>
</dbReference>